<dbReference type="InterPro" id="IPR036291">
    <property type="entry name" value="NAD(P)-bd_dom_sf"/>
</dbReference>
<name>A0ABV8T4M1_9GAMM</name>
<comment type="similarity">
    <text evidence="1">Belongs to the Gfo/Idh/MocA family.</text>
</comment>
<dbReference type="Pfam" id="PF01408">
    <property type="entry name" value="GFO_IDH_MocA"/>
    <property type="match status" value="1"/>
</dbReference>
<accession>A0ABV8T4M1</accession>
<evidence type="ECO:0000313" key="4">
    <source>
        <dbReference type="EMBL" id="MFC4313374.1"/>
    </source>
</evidence>
<evidence type="ECO:0000256" key="2">
    <source>
        <dbReference type="ARBA" id="ARBA00023002"/>
    </source>
</evidence>
<dbReference type="Proteomes" id="UP001595904">
    <property type="component" value="Unassembled WGS sequence"/>
</dbReference>
<dbReference type="PANTHER" id="PTHR43708:SF5">
    <property type="entry name" value="CONSERVED EXPRESSED OXIDOREDUCTASE (EUROFUNG)-RELATED"/>
    <property type="match status" value="1"/>
</dbReference>
<evidence type="ECO:0000259" key="3">
    <source>
        <dbReference type="Pfam" id="PF01408"/>
    </source>
</evidence>
<dbReference type="EMBL" id="JBHSDU010000015">
    <property type="protein sequence ID" value="MFC4313374.1"/>
    <property type="molecule type" value="Genomic_DNA"/>
</dbReference>
<dbReference type="Gene3D" id="3.30.360.10">
    <property type="entry name" value="Dihydrodipicolinate Reductase, domain 2"/>
    <property type="match status" value="1"/>
</dbReference>
<evidence type="ECO:0000256" key="1">
    <source>
        <dbReference type="ARBA" id="ARBA00010928"/>
    </source>
</evidence>
<dbReference type="InterPro" id="IPR051317">
    <property type="entry name" value="Gfo/Idh/MocA_oxidoreduct"/>
</dbReference>
<sequence length="398" mass="44026">MLAQNNEKRGGLRQQLSKTLRYLRIYGLGRTWFKVAGRMRTPLVLRSLRPGRVAGRDIAMIGCGQFAFATIGYFIRRRFGNRFAECFDPATPAATSFAKFYGIPQPSATAEAAIHADAVRIVYIASNHASHTPYAVEALAAGKTVYVEKPVAVSLEQMCRLAAAARSTTGKLYAGYNRPFSGAIGQLRPHCQGQQGPLTLSCFISGHVLGPDHWYRRAEEGTRICGNVGHWLDLAVHMLSWNTLPDRWTVMLAWSNENARDDDVSISLTSERGDLVNIVLTARNEPFEGINETINVQWGETIAKIDDFRRMEVWQGSRNRVHRFWPKDVGHGAAILQPFKPGRPWREVELSTLLMLHITAMVKAAQRHSEFSFSAASAQLEAAIISGTSNASDSAIAG</sequence>
<proteinExistence type="inferred from homology"/>
<dbReference type="SUPFAM" id="SSF51735">
    <property type="entry name" value="NAD(P)-binding Rossmann-fold domains"/>
    <property type="match status" value="1"/>
</dbReference>
<keyword evidence="5" id="KW-1185">Reference proteome</keyword>
<feature type="domain" description="Gfo/Idh/MocA-like oxidoreductase N-terminal" evidence="3">
    <location>
        <begin position="58"/>
        <end position="175"/>
    </location>
</feature>
<gene>
    <name evidence="4" type="ORF">ACFPN2_30135</name>
</gene>
<comment type="caution">
    <text evidence="4">The sequence shown here is derived from an EMBL/GenBank/DDBJ whole genome shotgun (WGS) entry which is preliminary data.</text>
</comment>
<dbReference type="PANTHER" id="PTHR43708">
    <property type="entry name" value="CONSERVED EXPRESSED OXIDOREDUCTASE (EUROFUNG)"/>
    <property type="match status" value="1"/>
</dbReference>
<dbReference type="Gene3D" id="3.40.50.720">
    <property type="entry name" value="NAD(P)-binding Rossmann-like Domain"/>
    <property type="match status" value="1"/>
</dbReference>
<protein>
    <submittedName>
        <fullName evidence="4">Gfo/Idh/MocA family protein</fullName>
    </submittedName>
</protein>
<reference evidence="5" key="1">
    <citation type="journal article" date="2019" name="Int. J. Syst. Evol. Microbiol.">
        <title>The Global Catalogue of Microorganisms (GCM) 10K type strain sequencing project: providing services to taxonomists for standard genome sequencing and annotation.</title>
        <authorList>
            <consortium name="The Broad Institute Genomics Platform"/>
            <consortium name="The Broad Institute Genome Sequencing Center for Infectious Disease"/>
            <person name="Wu L."/>
            <person name="Ma J."/>
        </authorList>
    </citation>
    <scope>NUCLEOTIDE SEQUENCE [LARGE SCALE GENOMIC DNA]</scope>
    <source>
        <strain evidence="5">CGMCC 1.10759</strain>
    </source>
</reference>
<keyword evidence="2" id="KW-0560">Oxidoreductase</keyword>
<dbReference type="RefSeq" id="WP_380603634.1">
    <property type="nucleotide sequence ID" value="NZ_JBHSDU010000015.1"/>
</dbReference>
<evidence type="ECO:0000313" key="5">
    <source>
        <dbReference type="Proteomes" id="UP001595904"/>
    </source>
</evidence>
<dbReference type="InterPro" id="IPR000683">
    <property type="entry name" value="Gfo/Idh/MocA-like_OxRdtase_N"/>
</dbReference>
<organism evidence="4 5">
    <name type="scientific">Steroidobacter flavus</name>
    <dbReference type="NCBI Taxonomy" id="1842136"/>
    <lineage>
        <taxon>Bacteria</taxon>
        <taxon>Pseudomonadati</taxon>
        <taxon>Pseudomonadota</taxon>
        <taxon>Gammaproteobacteria</taxon>
        <taxon>Steroidobacterales</taxon>
        <taxon>Steroidobacteraceae</taxon>
        <taxon>Steroidobacter</taxon>
    </lineage>
</organism>